<protein>
    <submittedName>
        <fullName evidence="1">Uncharacterized protein</fullName>
    </submittedName>
</protein>
<keyword evidence="2" id="KW-1185">Reference proteome</keyword>
<dbReference type="EMBL" id="KZ678129">
    <property type="protein sequence ID" value="PSN73474.1"/>
    <property type="molecule type" value="Genomic_DNA"/>
</dbReference>
<gene>
    <name evidence="1" type="ORF">BS50DRAFT_187610</name>
</gene>
<evidence type="ECO:0000313" key="1">
    <source>
        <dbReference type="EMBL" id="PSN73474.1"/>
    </source>
</evidence>
<evidence type="ECO:0000313" key="2">
    <source>
        <dbReference type="Proteomes" id="UP000240883"/>
    </source>
</evidence>
<name>A0A2T2P713_CORCC</name>
<accession>A0A2T2P713</accession>
<dbReference type="AlphaFoldDB" id="A0A2T2P713"/>
<reference evidence="1 2" key="1">
    <citation type="journal article" date="2018" name="Front. Microbiol.">
        <title>Genome-Wide Analysis of Corynespora cassiicola Leaf Fall Disease Putative Effectors.</title>
        <authorList>
            <person name="Lopez D."/>
            <person name="Ribeiro S."/>
            <person name="Label P."/>
            <person name="Fumanal B."/>
            <person name="Venisse J.S."/>
            <person name="Kohler A."/>
            <person name="de Oliveira R.R."/>
            <person name="Labutti K."/>
            <person name="Lipzen A."/>
            <person name="Lail K."/>
            <person name="Bauer D."/>
            <person name="Ohm R.A."/>
            <person name="Barry K.W."/>
            <person name="Spatafora J."/>
            <person name="Grigoriev I.V."/>
            <person name="Martin F.M."/>
            <person name="Pujade-Renaud V."/>
        </authorList>
    </citation>
    <scope>NUCLEOTIDE SEQUENCE [LARGE SCALE GENOMIC DNA]</scope>
    <source>
        <strain evidence="1 2">Philippines</strain>
    </source>
</reference>
<dbReference type="Proteomes" id="UP000240883">
    <property type="component" value="Unassembled WGS sequence"/>
</dbReference>
<organism evidence="1 2">
    <name type="scientific">Corynespora cassiicola Philippines</name>
    <dbReference type="NCBI Taxonomy" id="1448308"/>
    <lineage>
        <taxon>Eukaryota</taxon>
        <taxon>Fungi</taxon>
        <taxon>Dikarya</taxon>
        <taxon>Ascomycota</taxon>
        <taxon>Pezizomycotina</taxon>
        <taxon>Dothideomycetes</taxon>
        <taxon>Pleosporomycetidae</taxon>
        <taxon>Pleosporales</taxon>
        <taxon>Corynesporascaceae</taxon>
        <taxon>Corynespora</taxon>
    </lineage>
</organism>
<sequence>MARRFVLVTTVYLHVAPRCYPRMAPRLVPGRRSRYCISRCRPGEISGVRSASLDPSEVPRLLERGARLEKVRTV</sequence>
<proteinExistence type="predicted"/>